<comment type="similarity">
    <text evidence="2">Belongs to the SURF6 family.</text>
</comment>
<dbReference type="RefSeq" id="XP_005990682.1">
    <property type="nucleotide sequence ID" value="XM_005990620.3"/>
</dbReference>
<dbReference type="PANTHER" id="PTHR14369">
    <property type="entry name" value="SURFEIT LOCUS PROTEIN 6"/>
    <property type="match status" value="1"/>
</dbReference>
<dbReference type="Proteomes" id="UP000008672">
    <property type="component" value="Unassembled WGS sequence"/>
</dbReference>
<keyword evidence="4" id="KW-0175">Coiled coil</keyword>
<feature type="compositionally biased region" description="Basic residues" evidence="5">
    <location>
        <begin position="280"/>
        <end position="293"/>
    </location>
</feature>
<feature type="compositionally biased region" description="Basic and acidic residues" evidence="5">
    <location>
        <begin position="294"/>
        <end position="310"/>
    </location>
</feature>
<keyword evidence="8" id="KW-1185">Reference proteome</keyword>
<feature type="compositionally biased region" description="Basic and acidic residues" evidence="5">
    <location>
        <begin position="152"/>
        <end position="161"/>
    </location>
</feature>
<dbReference type="GO" id="GO:0042274">
    <property type="term" value="P:ribosomal small subunit biogenesis"/>
    <property type="evidence" value="ECO:0007669"/>
    <property type="project" value="TreeGrafter"/>
</dbReference>
<reference evidence="7" key="2">
    <citation type="submission" date="2025-08" db="UniProtKB">
        <authorList>
            <consortium name="Ensembl"/>
        </authorList>
    </citation>
    <scope>IDENTIFICATION</scope>
</reference>
<dbReference type="Pfam" id="PF04935">
    <property type="entry name" value="SURF6"/>
    <property type="match status" value="1"/>
</dbReference>
<dbReference type="OMA" id="QKKRTDN"/>
<keyword evidence="3" id="KW-0539">Nucleus</keyword>
<accession>H3AZR4</accession>
<dbReference type="GO" id="GO:0007507">
    <property type="term" value="P:heart development"/>
    <property type="evidence" value="ECO:0007669"/>
    <property type="project" value="Ensembl"/>
</dbReference>
<dbReference type="Ensembl" id="ENSLACT00000015241.1">
    <property type="protein sequence ID" value="ENSLACP00000015135.1"/>
    <property type="gene ID" value="ENSLACG00000013322.1"/>
</dbReference>
<reference evidence="7" key="3">
    <citation type="submission" date="2025-09" db="UniProtKB">
        <authorList>
            <consortium name="Ensembl"/>
        </authorList>
    </citation>
    <scope>IDENTIFICATION</scope>
</reference>
<dbReference type="GO" id="GO:0005730">
    <property type="term" value="C:nucleolus"/>
    <property type="evidence" value="ECO:0007669"/>
    <property type="project" value="TreeGrafter"/>
</dbReference>
<feature type="compositionally biased region" description="Basic residues" evidence="5">
    <location>
        <begin position="44"/>
        <end position="55"/>
    </location>
</feature>
<dbReference type="CTD" id="6838"/>
<evidence type="ECO:0000256" key="4">
    <source>
        <dbReference type="SAM" id="Coils"/>
    </source>
</evidence>
<sequence length="344" mass="40473">MASLADKDLYVQSLARKVCAQQNLEPRKRKFDSKKAGWEETSQPKKKRKKKRKHANKEAKEFTAKNVKDDSSTTSQSATKDQRNLNTSTGNKIESGSFNVVNILRQRLHEKIQEARGQVSKPGASSEELEKKRLKRKQERERKKRKRKEIRIKKEQEKKTATETSQTSESQERKESSKEEEMVVFNKVEVHDEVLNKPLKKKLKNQSIKGNITPLTGKNYKQLLSRLEARKNKIEELKSKDEKKAKELEAKMQWTNVLYKAEGIKIKDNEEMLKTALKQKEKRKAQRQKRWEKRTRTVLEKMQQRQDKRSKNIQKKKRSKVEGRKDKARKKGRVLPEDIKEGKV</sequence>
<dbReference type="GO" id="GO:0003677">
    <property type="term" value="F:DNA binding"/>
    <property type="evidence" value="ECO:0007669"/>
    <property type="project" value="TreeGrafter"/>
</dbReference>
<evidence type="ECO:0000256" key="2">
    <source>
        <dbReference type="ARBA" id="ARBA00005904"/>
    </source>
</evidence>
<name>H3AZR4_LATCH</name>
<evidence type="ECO:0000256" key="5">
    <source>
        <dbReference type="SAM" id="MobiDB-lite"/>
    </source>
</evidence>
<feature type="region of interest" description="Disordered" evidence="5">
    <location>
        <begin position="112"/>
        <end position="181"/>
    </location>
</feature>
<dbReference type="OrthoDB" id="444809at2759"/>
<evidence type="ECO:0000259" key="6">
    <source>
        <dbReference type="Pfam" id="PF04935"/>
    </source>
</evidence>
<dbReference type="GeneID" id="102352920"/>
<reference evidence="8" key="1">
    <citation type="submission" date="2011-08" db="EMBL/GenBank/DDBJ databases">
        <title>The draft genome of Latimeria chalumnae.</title>
        <authorList>
            <person name="Di Palma F."/>
            <person name="Alfoldi J."/>
            <person name="Johnson J."/>
            <person name="Berlin A."/>
            <person name="Gnerre S."/>
            <person name="Jaffe D."/>
            <person name="MacCallum I."/>
            <person name="Young S."/>
            <person name="Walker B.J."/>
            <person name="Lander E."/>
            <person name="Lindblad-Toh K."/>
        </authorList>
    </citation>
    <scope>NUCLEOTIDE SEQUENCE [LARGE SCALE GENOMIC DNA]</scope>
    <source>
        <strain evidence="8">Wild caught</strain>
    </source>
</reference>
<dbReference type="GeneTree" id="ENSGT00390000006980"/>
<protein>
    <submittedName>
        <fullName evidence="7">Surfeit 6</fullName>
    </submittedName>
</protein>
<dbReference type="InterPro" id="IPR007019">
    <property type="entry name" value="SURF6"/>
</dbReference>
<dbReference type="InterPro" id="IPR029190">
    <property type="entry name" value="Rrp14/SURF6_C"/>
</dbReference>
<dbReference type="FunCoup" id="H3AZR4">
    <property type="interactions" value="1584"/>
</dbReference>
<evidence type="ECO:0000256" key="3">
    <source>
        <dbReference type="ARBA" id="ARBA00023242"/>
    </source>
</evidence>
<gene>
    <name evidence="7" type="primary">SURF6</name>
</gene>
<evidence type="ECO:0000313" key="8">
    <source>
        <dbReference type="Proteomes" id="UP000008672"/>
    </source>
</evidence>
<dbReference type="AlphaFoldDB" id="H3AZR4"/>
<dbReference type="InParanoid" id="H3AZR4"/>
<dbReference type="GO" id="GO:0042273">
    <property type="term" value="P:ribosomal large subunit biogenesis"/>
    <property type="evidence" value="ECO:0007669"/>
    <property type="project" value="TreeGrafter"/>
</dbReference>
<dbReference type="Bgee" id="ENSLACG00000013322">
    <property type="expression patterns" value="Expressed in pectoral fin and 6 other cell types or tissues"/>
</dbReference>
<evidence type="ECO:0000313" key="7">
    <source>
        <dbReference type="Ensembl" id="ENSLACP00000015135.1"/>
    </source>
</evidence>
<feature type="region of interest" description="Disordered" evidence="5">
    <location>
        <begin position="22"/>
        <end position="98"/>
    </location>
</feature>
<dbReference type="HOGENOM" id="CLU_067122_0_0_1"/>
<feature type="compositionally biased region" description="Basic and acidic residues" evidence="5">
    <location>
        <begin position="334"/>
        <end position="344"/>
    </location>
</feature>
<feature type="domain" description="Ribosomal RNA-processing protein 14/surfeit locus protein 6 C-terminal" evidence="6">
    <location>
        <begin position="127"/>
        <end position="325"/>
    </location>
</feature>
<organism evidence="7 8">
    <name type="scientific">Latimeria chalumnae</name>
    <name type="common">Coelacanth</name>
    <dbReference type="NCBI Taxonomy" id="7897"/>
    <lineage>
        <taxon>Eukaryota</taxon>
        <taxon>Metazoa</taxon>
        <taxon>Chordata</taxon>
        <taxon>Craniata</taxon>
        <taxon>Vertebrata</taxon>
        <taxon>Euteleostomi</taxon>
        <taxon>Coelacanthiformes</taxon>
        <taxon>Coelacanthidae</taxon>
        <taxon>Latimeria</taxon>
    </lineage>
</organism>
<dbReference type="KEGG" id="lcm:102352920"/>
<feature type="region of interest" description="Disordered" evidence="5">
    <location>
        <begin position="278"/>
        <end position="344"/>
    </location>
</feature>
<dbReference type="PANTHER" id="PTHR14369:SF0">
    <property type="entry name" value="SURFEIT LOCUS PROTEIN 6"/>
    <property type="match status" value="1"/>
</dbReference>
<comment type="subcellular location">
    <subcellularLocation>
        <location evidence="1">Nucleus</location>
    </subcellularLocation>
</comment>
<feature type="compositionally biased region" description="Polar residues" evidence="5">
    <location>
        <begin position="72"/>
        <end position="98"/>
    </location>
</feature>
<dbReference type="GO" id="GO:0003723">
    <property type="term" value="F:RNA binding"/>
    <property type="evidence" value="ECO:0007669"/>
    <property type="project" value="TreeGrafter"/>
</dbReference>
<proteinExistence type="inferred from homology"/>
<dbReference type="eggNOG" id="KOG2885">
    <property type="taxonomic scope" value="Eukaryota"/>
</dbReference>
<feature type="coiled-coil region" evidence="4">
    <location>
        <begin position="217"/>
        <end position="251"/>
    </location>
</feature>
<feature type="compositionally biased region" description="Basic and acidic residues" evidence="5">
    <location>
        <begin position="170"/>
        <end position="181"/>
    </location>
</feature>
<dbReference type="STRING" id="7897.ENSLACP00000015135"/>
<feature type="compositionally biased region" description="Basic and acidic residues" evidence="5">
    <location>
        <begin position="56"/>
        <end position="71"/>
    </location>
</feature>
<evidence type="ECO:0000256" key="1">
    <source>
        <dbReference type="ARBA" id="ARBA00004123"/>
    </source>
</evidence>
<feature type="compositionally biased region" description="Basic residues" evidence="5">
    <location>
        <begin position="132"/>
        <end position="151"/>
    </location>
</feature>
<dbReference type="EMBL" id="AFYH01027387">
    <property type="status" value="NOT_ANNOTATED_CDS"/>
    <property type="molecule type" value="Genomic_DNA"/>
</dbReference>